<dbReference type="Gene3D" id="3.40.250.10">
    <property type="entry name" value="Rhodanese-like domain"/>
    <property type="match status" value="1"/>
</dbReference>
<name>A0ABS3GZR5_9ENTE</name>
<dbReference type="RefSeq" id="WP_207112748.1">
    <property type="nucleotide sequence ID" value="NZ_JAFLWD010000023.1"/>
</dbReference>
<organism evidence="2 3">
    <name type="scientific">Candidatus Enterococcus ikei</name>
    <dbReference type="NCBI Taxonomy" id="2815326"/>
    <lineage>
        <taxon>Bacteria</taxon>
        <taxon>Bacillati</taxon>
        <taxon>Bacillota</taxon>
        <taxon>Bacilli</taxon>
        <taxon>Lactobacillales</taxon>
        <taxon>Enterococcaceae</taxon>
        <taxon>Enterococcus</taxon>
    </lineage>
</organism>
<proteinExistence type="predicted"/>
<sequence>MYKSIMIDEFEQLEKRNELAIIDVREDEEYLSGHIKGAKSLPLSTLDKTAGSLDKEQPYYIICHSGGRSQMASEYFASLGYDVTNVMGGMSAWRGEVIDGV</sequence>
<dbReference type="CDD" id="cd00158">
    <property type="entry name" value="RHOD"/>
    <property type="match status" value="1"/>
</dbReference>
<dbReference type="PANTHER" id="PTHR43031">
    <property type="entry name" value="FAD-DEPENDENT OXIDOREDUCTASE"/>
    <property type="match status" value="1"/>
</dbReference>
<dbReference type="InterPro" id="IPR036873">
    <property type="entry name" value="Rhodanese-like_dom_sf"/>
</dbReference>
<dbReference type="Proteomes" id="UP000664632">
    <property type="component" value="Unassembled WGS sequence"/>
</dbReference>
<evidence type="ECO:0000313" key="3">
    <source>
        <dbReference type="Proteomes" id="UP000664632"/>
    </source>
</evidence>
<dbReference type="PANTHER" id="PTHR43031:SF17">
    <property type="entry name" value="SULFURTRANSFERASE YTWF-RELATED"/>
    <property type="match status" value="1"/>
</dbReference>
<feature type="domain" description="Rhodanese" evidence="1">
    <location>
        <begin position="15"/>
        <end position="98"/>
    </location>
</feature>
<dbReference type="InterPro" id="IPR050229">
    <property type="entry name" value="GlpE_sulfurtransferase"/>
</dbReference>
<evidence type="ECO:0000259" key="1">
    <source>
        <dbReference type="PROSITE" id="PS50206"/>
    </source>
</evidence>
<evidence type="ECO:0000313" key="2">
    <source>
        <dbReference type="EMBL" id="MBO0440710.1"/>
    </source>
</evidence>
<protein>
    <submittedName>
        <fullName evidence="2">Rhodanese-like domain-containing protein</fullName>
    </submittedName>
</protein>
<dbReference type="Pfam" id="PF00581">
    <property type="entry name" value="Rhodanese"/>
    <property type="match status" value="1"/>
</dbReference>
<dbReference type="EMBL" id="JAFLWD010000023">
    <property type="protein sequence ID" value="MBO0440710.1"/>
    <property type="molecule type" value="Genomic_DNA"/>
</dbReference>
<reference evidence="2 3" key="1">
    <citation type="submission" date="2021-03" db="EMBL/GenBank/DDBJ databases">
        <title>Enterococcal diversity collection.</title>
        <authorList>
            <person name="Gilmore M.S."/>
            <person name="Schwartzman J."/>
            <person name="Van Tyne D."/>
            <person name="Martin M."/>
            <person name="Earl A.M."/>
            <person name="Manson A.L."/>
            <person name="Straub T."/>
            <person name="Salamzade R."/>
            <person name="Saavedra J."/>
            <person name="Lebreton F."/>
            <person name="Prichula J."/>
            <person name="Schaufler K."/>
            <person name="Gaca A."/>
            <person name="Sgardioli B."/>
            <person name="Wagenaar J."/>
            <person name="Strong T."/>
        </authorList>
    </citation>
    <scope>NUCLEOTIDE SEQUENCE [LARGE SCALE GENOMIC DNA]</scope>
    <source>
        <strain evidence="2 3">DIV0869a</strain>
    </source>
</reference>
<dbReference type="InterPro" id="IPR001763">
    <property type="entry name" value="Rhodanese-like_dom"/>
</dbReference>
<comment type="caution">
    <text evidence="2">The sequence shown here is derived from an EMBL/GenBank/DDBJ whole genome shotgun (WGS) entry which is preliminary data.</text>
</comment>
<gene>
    <name evidence="2" type="ORF">JZO69_10080</name>
</gene>
<keyword evidence="3" id="KW-1185">Reference proteome</keyword>
<dbReference type="PROSITE" id="PS50206">
    <property type="entry name" value="RHODANESE_3"/>
    <property type="match status" value="1"/>
</dbReference>
<dbReference type="SUPFAM" id="SSF52821">
    <property type="entry name" value="Rhodanese/Cell cycle control phosphatase"/>
    <property type="match status" value="1"/>
</dbReference>
<accession>A0ABS3GZR5</accession>
<dbReference type="SMART" id="SM00450">
    <property type="entry name" value="RHOD"/>
    <property type="match status" value="1"/>
</dbReference>